<evidence type="ECO:0000313" key="6">
    <source>
        <dbReference type="Proteomes" id="UP000256269"/>
    </source>
</evidence>
<keyword evidence="3" id="KW-0804">Transcription</keyword>
<dbReference type="GO" id="GO:0003700">
    <property type="term" value="F:DNA-binding transcription factor activity"/>
    <property type="evidence" value="ECO:0007669"/>
    <property type="project" value="InterPro"/>
</dbReference>
<evidence type="ECO:0000259" key="4">
    <source>
        <dbReference type="PROSITE" id="PS01124"/>
    </source>
</evidence>
<dbReference type="SUPFAM" id="SSF46689">
    <property type="entry name" value="Homeodomain-like"/>
    <property type="match status" value="1"/>
</dbReference>
<evidence type="ECO:0000256" key="2">
    <source>
        <dbReference type="ARBA" id="ARBA00023125"/>
    </source>
</evidence>
<dbReference type="InterPro" id="IPR018060">
    <property type="entry name" value="HTH_AraC"/>
</dbReference>
<evidence type="ECO:0000256" key="3">
    <source>
        <dbReference type="ARBA" id="ARBA00023163"/>
    </source>
</evidence>
<dbReference type="OrthoDB" id="5464689at2"/>
<organism evidence="5 6">
    <name type="scientific">Kutzneria buriramensis</name>
    <dbReference type="NCBI Taxonomy" id="1045776"/>
    <lineage>
        <taxon>Bacteria</taxon>
        <taxon>Bacillati</taxon>
        <taxon>Actinomycetota</taxon>
        <taxon>Actinomycetes</taxon>
        <taxon>Pseudonocardiales</taxon>
        <taxon>Pseudonocardiaceae</taxon>
        <taxon>Kutzneria</taxon>
    </lineage>
</organism>
<evidence type="ECO:0000313" key="5">
    <source>
        <dbReference type="EMBL" id="REH50251.1"/>
    </source>
</evidence>
<dbReference type="Gene3D" id="1.10.10.60">
    <property type="entry name" value="Homeodomain-like"/>
    <property type="match status" value="1"/>
</dbReference>
<dbReference type="Pfam" id="PF12833">
    <property type="entry name" value="HTH_18"/>
    <property type="match status" value="1"/>
</dbReference>
<dbReference type="InterPro" id="IPR050204">
    <property type="entry name" value="AraC_XylS_family_regulators"/>
</dbReference>
<comment type="caution">
    <text evidence="5">The sequence shown here is derived from an EMBL/GenBank/DDBJ whole genome shotgun (WGS) entry which is preliminary data.</text>
</comment>
<dbReference type="EMBL" id="QUNO01000004">
    <property type="protein sequence ID" value="REH50251.1"/>
    <property type="molecule type" value="Genomic_DNA"/>
</dbReference>
<dbReference type="SMART" id="SM00342">
    <property type="entry name" value="HTH_ARAC"/>
    <property type="match status" value="1"/>
</dbReference>
<accession>A0A3E0HV26</accession>
<dbReference type="AlphaFoldDB" id="A0A3E0HV26"/>
<protein>
    <submittedName>
        <fullName evidence="5">AraC-like DNA-binding protein</fullName>
    </submittedName>
</protein>
<keyword evidence="1" id="KW-0805">Transcription regulation</keyword>
<keyword evidence="2 5" id="KW-0238">DNA-binding</keyword>
<dbReference type="PROSITE" id="PS01124">
    <property type="entry name" value="HTH_ARAC_FAMILY_2"/>
    <property type="match status" value="1"/>
</dbReference>
<reference evidence="5 6" key="1">
    <citation type="submission" date="2018-08" db="EMBL/GenBank/DDBJ databases">
        <title>Genomic Encyclopedia of Archaeal and Bacterial Type Strains, Phase II (KMG-II): from individual species to whole genera.</title>
        <authorList>
            <person name="Goeker M."/>
        </authorList>
    </citation>
    <scope>NUCLEOTIDE SEQUENCE [LARGE SCALE GENOMIC DNA]</scope>
    <source>
        <strain evidence="5 6">DSM 45791</strain>
    </source>
</reference>
<dbReference type="GO" id="GO:0043565">
    <property type="term" value="F:sequence-specific DNA binding"/>
    <property type="evidence" value="ECO:0007669"/>
    <property type="project" value="InterPro"/>
</dbReference>
<sequence length="313" mass="34034">MGTLAFDGDNLELTEEFLSRAYTPMQIGGDTEHTRARISRNVVGPVSIDLLDFDYDISHDADVMGKVCLCSVLSGTAERQIFHGEAGSFGPGDAFVYAPHDRPYSGVIRRARYNIVLFDPELLDRVAATVPGRRADPVRLTGDRPVSAAAARHLRQTIAYLRDGIFADPILSAQPLLISTATQLLAATVLTTLPNTALIDPTIEDRHDATPDTVRRAVAFIDDNAHLDLAVADIAAAVNVSVRTVQAAFLRHLDTTPMSHLRRVRLSKVHDDLVAADPATGTSVTAVAARWGFFELGRFAAAYSPRRPELRRG</sequence>
<feature type="domain" description="HTH araC/xylS-type" evidence="4">
    <location>
        <begin position="215"/>
        <end position="303"/>
    </location>
</feature>
<keyword evidence="6" id="KW-1185">Reference proteome</keyword>
<proteinExistence type="predicted"/>
<dbReference type="PANTHER" id="PTHR46796:SF12">
    <property type="entry name" value="HTH-TYPE DNA-BINDING TRANSCRIPTIONAL ACTIVATOR EUTR"/>
    <property type="match status" value="1"/>
</dbReference>
<dbReference type="InterPro" id="IPR009057">
    <property type="entry name" value="Homeodomain-like_sf"/>
</dbReference>
<dbReference type="Proteomes" id="UP000256269">
    <property type="component" value="Unassembled WGS sequence"/>
</dbReference>
<dbReference type="PANTHER" id="PTHR46796">
    <property type="entry name" value="HTH-TYPE TRANSCRIPTIONAL ACTIVATOR RHAS-RELATED"/>
    <property type="match status" value="1"/>
</dbReference>
<name>A0A3E0HV26_9PSEU</name>
<gene>
    <name evidence="5" type="ORF">BCF44_104527</name>
</gene>
<evidence type="ECO:0000256" key="1">
    <source>
        <dbReference type="ARBA" id="ARBA00023015"/>
    </source>
</evidence>
<dbReference type="RefSeq" id="WP_116174753.1">
    <property type="nucleotide sequence ID" value="NZ_CP144375.1"/>
</dbReference>